<dbReference type="EMBL" id="JAKJXP020000006">
    <property type="protein sequence ID" value="KAK7756513.1"/>
    <property type="molecule type" value="Genomic_DNA"/>
</dbReference>
<comment type="caution">
    <text evidence="2">The sequence shown here is derived from an EMBL/GenBank/DDBJ whole genome shotgun (WGS) entry which is preliminary data.</text>
</comment>
<organism evidence="2 3">
    <name type="scientific">Diatrype stigma</name>
    <dbReference type="NCBI Taxonomy" id="117547"/>
    <lineage>
        <taxon>Eukaryota</taxon>
        <taxon>Fungi</taxon>
        <taxon>Dikarya</taxon>
        <taxon>Ascomycota</taxon>
        <taxon>Pezizomycotina</taxon>
        <taxon>Sordariomycetes</taxon>
        <taxon>Xylariomycetidae</taxon>
        <taxon>Xylariales</taxon>
        <taxon>Diatrypaceae</taxon>
        <taxon>Diatrype</taxon>
    </lineage>
</organism>
<keyword evidence="3" id="KW-1185">Reference proteome</keyword>
<proteinExistence type="predicted"/>
<keyword evidence="1" id="KW-0812">Transmembrane</keyword>
<keyword evidence="1" id="KW-1133">Transmembrane helix</keyword>
<gene>
    <name evidence="2" type="ORF">SLS62_001347</name>
</gene>
<evidence type="ECO:0000256" key="1">
    <source>
        <dbReference type="SAM" id="Phobius"/>
    </source>
</evidence>
<evidence type="ECO:0000313" key="3">
    <source>
        <dbReference type="Proteomes" id="UP001320420"/>
    </source>
</evidence>
<keyword evidence="1" id="KW-0472">Membrane</keyword>
<feature type="transmembrane region" description="Helical" evidence="1">
    <location>
        <begin position="55"/>
        <end position="71"/>
    </location>
</feature>
<feature type="transmembrane region" description="Helical" evidence="1">
    <location>
        <begin position="133"/>
        <end position="151"/>
    </location>
</feature>
<feature type="transmembrane region" description="Helical" evidence="1">
    <location>
        <begin position="12"/>
        <end position="35"/>
    </location>
</feature>
<dbReference type="AlphaFoldDB" id="A0AAN9YRQ8"/>
<feature type="transmembrane region" description="Helical" evidence="1">
    <location>
        <begin position="92"/>
        <end position="113"/>
    </location>
</feature>
<evidence type="ECO:0000313" key="2">
    <source>
        <dbReference type="EMBL" id="KAK7756513.1"/>
    </source>
</evidence>
<protein>
    <submittedName>
        <fullName evidence="2">Uncharacterized protein</fullName>
    </submittedName>
</protein>
<accession>A0AAN9YRQ8</accession>
<dbReference type="Proteomes" id="UP001320420">
    <property type="component" value="Unassembled WGS sequence"/>
</dbReference>
<sequence>MASFQLFRLSCILISASILCVLAISIVYSIFAKFLLHEIVPYFAAHDMSADAKRGKVIAAILIIDAVMLALRTIKIGCKALTETIEEHTRTLGFIISCLISIALYGVLTAWLWKWHIYFRQQDGLEVWATRCYRMAVFLIVQIALEILMLLSSCISGHGASTAEARRDADIAL</sequence>
<reference evidence="2 3" key="1">
    <citation type="submission" date="2024-02" db="EMBL/GenBank/DDBJ databases">
        <title>De novo assembly and annotation of 12 fungi associated with fruit tree decline syndrome in Ontario, Canada.</title>
        <authorList>
            <person name="Sulman M."/>
            <person name="Ellouze W."/>
            <person name="Ilyukhin E."/>
        </authorList>
    </citation>
    <scope>NUCLEOTIDE SEQUENCE [LARGE SCALE GENOMIC DNA]</scope>
    <source>
        <strain evidence="2 3">M11/M66-122</strain>
    </source>
</reference>
<name>A0AAN9YRQ8_9PEZI</name>